<dbReference type="InterPro" id="IPR035897">
    <property type="entry name" value="Toll_tir_struct_dom_sf"/>
</dbReference>
<gene>
    <name evidence="2" type="ORF">SPSIL_048900</name>
</gene>
<dbReference type="InterPro" id="IPR000157">
    <property type="entry name" value="TIR_dom"/>
</dbReference>
<dbReference type="Pfam" id="PF13676">
    <property type="entry name" value="TIR_2"/>
    <property type="match status" value="1"/>
</dbReference>
<reference evidence="2" key="1">
    <citation type="submission" date="2024-05" db="EMBL/GenBank/DDBJ databases">
        <title>Isolation and characterization of Sporomusa carbonis sp. nov., a carboxydotrophic hydrogenogen in the genus of Sporomusa isolated from a charcoal burning pile.</title>
        <authorList>
            <person name="Boeer T."/>
            <person name="Rosenbaum F."/>
            <person name="Eysell L."/>
            <person name="Mueller V."/>
            <person name="Daniel R."/>
            <person name="Poehlein A."/>
        </authorList>
    </citation>
    <scope>NUCLEOTIDE SEQUENCE [LARGE SCALE GENOMIC DNA]</scope>
    <source>
        <strain evidence="2">DSM 10669</strain>
    </source>
</reference>
<accession>A0ABZ3ITB9</accession>
<evidence type="ECO:0000259" key="1">
    <source>
        <dbReference type="Pfam" id="PF13676"/>
    </source>
</evidence>
<proteinExistence type="predicted"/>
<evidence type="ECO:0000313" key="3">
    <source>
        <dbReference type="Proteomes" id="UP000216752"/>
    </source>
</evidence>
<sequence>MVCSKIIDIEHHNFDVAVTFAGESRDFVEQVVRELEKILGTNRVFYDNDYESQLARPGLDFLLQDIYKNRSKLIVVFLSGKYQEKKWCGLEFKAVRDFIMSKELKRIMYVRMDLEHVDGVFNTDGYIDATKKTPQAIAGFINQRLTIL</sequence>
<dbReference type="RefSeq" id="WP_245867534.1">
    <property type="nucleotide sequence ID" value="NZ_CP155573.1"/>
</dbReference>
<evidence type="ECO:0000313" key="2">
    <source>
        <dbReference type="EMBL" id="XFO68667.1"/>
    </source>
</evidence>
<name>A0ABZ3ITB9_9FIRM</name>
<feature type="domain" description="TIR" evidence="1">
    <location>
        <begin position="16"/>
        <end position="133"/>
    </location>
</feature>
<keyword evidence="3" id="KW-1185">Reference proteome</keyword>
<dbReference type="Gene3D" id="3.40.50.10140">
    <property type="entry name" value="Toll/interleukin-1 receptor homology (TIR) domain"/>
    <property type="match status" value="1"/>
</dbReference>
<dbReference type="EMBL" id="CP155573">
    <property type="protein sequence ID" value="XFO68667.1"/>
    <property type="molecule type" value="Genomic_DNA"/>
</dbReference>
<dbReference type="Proteomes" id="UP000216752">
    <property type="component" value="Chromosome"/>
</dbReference>
<dbReference type="SUPFAM" id="SSF52200">
    <property type="entry name" value="Toll/Interleukin receptor TIR domain"/>
    <property type="match status" value="1"/>
</dbReference>
<protein>
    <recommendedName>
        <fullName evidence="1">TIR domain-containing protein</fullName>
    </recommendedName>
</protein>
<organism evidence="2 3">
    <name type="scientific">Sporomusa silvacetica DSM 10669</name>
    <dbReference type="NCBI Taxonomy" id="1123289"/>
    <lineage>
        <taxon>Bacteria</taxon>
        <taxon>Bacillati</taxon>
        <taxon>Bacillota</taxon>
        <taxon>Negativicutes</taxon>
        <taxon>Selenomonadales</taxon>
        <taxon>Sporomusaceae</taxon>
        <taxon>Sporomusa</taxon>
    </lineage>
</organism>